<dbReference type="Proteomes" id="UP000094487">
    <property type="component" value="Unassembled WGS sequence"/>
</dbReference>
<dbReference type="OrthoDB" id="9796461at2"/>
<feature type="transmembrane region" description="Helical" evidence="1">
    <location>
        <begin position="340"/>
        <end position="361"/>
    </location>
</feature>
<dbReference type="GO" id="GO:0000271">
    <property type="term" value="P:polysaccharide biosynthetic process"/>
    <property type="evidence" value="ECO:0007669"/>
    <property type="project" value="TreeGrafter"/>
</dbReference>
<sequence length="389" mass="43349">MTIPRPDPDADAATVRAEPTGAYFHMDAMRTMFALLVAFGHAWALIIRDYRPPAGWLAEAGYYFAGFGHQAVILFFVLSGFWISRSVVRRAVRGWSWRSYLVDRLTRLMPVLLGALAVGGLLDTIAVRLLHSPTHLGLTDTYVLRIDIARHLSWEVLLANMAFLQVIVPTFGTNGPLWSLSYEFWFYIWFPALWLALRHRRLSLALVALTLGWFVPKLALAFLSWLCGAALYGVVDWLARRPPPRRRLVLAFTVTAAIALLATLADERFVENTWQDPALALVFSAFLLGLILLDPPAVAGLRPMASYGARASFSFYATHFPVMAFACALLLGSERLVPDVYGMALVALALLLSISFAWVFAAQTEGRTPALRDWLCRVGRRRLRGVAQG</sequence>
<evidence type="ECO:0000256" key="1">
    <source>
        <dbReference type="SAM" id="Phobius"/>
    </source>
</evidence>
<evidence type="ECO:0000259" key="2">
    <source>
        <dbReference type="Pfam" id="PF01757"/>
    </source>
</evidence>
<dbReference type="Pfam" id="PF01757">
    <property type="entry name" value="Acyl_transf_3"/>
    <property type="match status" value="1"/>
</dbReference>
<feature type="transmembrane region" description="Helical" evidence="1">
    <location>
        <begin position="108"/>
        <end position="131"/>
    </location>
</feature>
<dbReference type="EMBL" id="MDDS01000005">
    <property type="protein sequence ID" value="ODP39438.1"/>
    <property type="molecule type" value="Genomic_DNA"/>
</dbReference>
<dbReference type="InterPro" id="IPR050879">
    <property type="entry name" value="Acyltransferase_3"/>
</dbReference>
<dbReference type="RefSeq" id="WP_069318939.1">
    <property type="nucleotide sequence ID" value="NZ_MDDS01000005.1"/>
</dbReference>
<reference evidence="3 4" key="1">
    <citation type="submission" date="2016-08" db="EMBL/GenBank/DDBJ databases">
        <title>Draft genome of the agarase producing Sphingomonas sp. MCT13.</title>
        <authorList>
            <person name="D'Andrea M.M."/>
            <person name="Rossolini G.M."/>
            <person name="Thaller M.C."/>
        </authorList>
    </citation>
    <scope>NUCLEOTIDE SEQUENCE [LARGE SCALE GENOMIC DNA]</scope>
    <source>
        <strain evidence="3 4">MCT13</strain>
    </source>
</reference>
<gene>
    <name evidence="3" type="ORF">BFL28_10205</name>
</gene>
<dbReference type="GO" id="GO:0016020">
    <property type="term" value="C:membrane"/>
    <property type="evidence" value="ECO:0007669"/>
    <property type="project" value="TreeGrafter"/>
</dbReference>
<feature type="transmembrane region" description="Helical" evidence="1">
    <location>
        <begin position="60"/>
        <end position="83"/>
    </location>
</feature>
<feature type="transmembrane region" description="Helical" evidence="1">
    <location>
        <begin position="177"/>
        <end position="197"/>
    </location>
</feature>
<feature type="transmembrane region" description="Helical" evidence="1">
    <location>
        <begin position="247"/>
        <end position="265"/>
    </location>
</feature>
<proteinExistence type="predicted"/>
<feature type="transmembrane region" description="Helical" evidence="1">
    <location>
        <begin position="313"/>
        <end position="333"/>
    </location>
</feature>
<comment type="caution">
    <text evidence="3">The sequence shown here is derived from an EMBL/GenBank/DDBJ whole genome shotgun (WGS) entry which is preliminary data.</text>
</comment>
<name>A0A1E3M0E0_9SPHN</name>
<accession>A0A1E3M0E0</accession>
<feature type="transmembrane region" description="Helical" evidence="1">
    <location>
        <begin position="28"/>
        <end position="48"/>
    </location>
</feature>
<keyword evidence="1" id="KW-0812">Transmembrane</keyword>
<protein>
    <recommendedName>
        <fullName evidence="2">Acyltransferase 3 domain-containing protein</fullName>
    </recommendedName>
</protein>
<dbReference type="InterPro" id="IPR002656">
    <property type="entry name" value="Acyl_transf_3_dom"/>
</dbReference>
<dbReference type="GO" id="GO:0016747">
    <property type="term" value="F:acyltransferase activity, transferring groups other than amino-acyl groups"/>
    <property type="evidence" value="ECO:0007669"/>
    <property type="project" value="InterPro"/>
</dbReference>
<keyword evidence="1" id="KW-1133">Transmembrane helix</keyword>
<feature type="transmembrane region" description="Helical" evidence="1">
    <location>
        <begin position="277"/>
        <end position="293"/>
    </location>
</feature>
<keyword evidence="1" id="KW-0472">Membrane</keyword>
<keyword evidence="4" id="KW-1185">Reference proteome</keyword>
<feature type="domain" description="Acyltransferase 3" evidence="2">
    <location>
        <begin position="26"/>
        <end position="360"/>
    </location>
</feature>
<dbReference type="AlphaFoldDB" id="A0A1E3M0E0"/>
<feature type="transmembrane region" description="Helical" evidence="1">
    <location>
        <begin position="204"/>
        <end position="235"/>
    </location>
</feature>
<dbReference type="PANTHER" id="PTHR23028">
    <property type="entry name" value="ACETYLTRANSFERASE"/>
    <property type="match status" value="1"/>
</dbReference>
<evidence type="ECO:0000313" key="4">
    <source>
        <dbReference type="Proteomes" id="UP000094487"/>
    </source>
</evidence>
<dbReference type="STRING" id="1888892.BFL28_10205"/>
<organism evidence="3 4">
    <name type="scientific">Sphingomonas turrisvirgatae</name>
    <dbReference type="NCBI Taxonomy" id="1888892"/>
    <lineage>
        <taxon>Bacteria</taxon>
        <taxon>Pseudomonadati</taxon>
        <taxon>Pseudomonadota</taxon>
        <taxon>Alphaproteobacteria</taxon>
        <taxon>Sphingomonadales</taxon>
        <taxon>Sphingomonadaceae</taxon>
        <taxon>Sphingomonas</taxon>
    </lineage>
</organism>
<evidence type="ECO:0000313" key="3">
    <source>
        <dbReference type="EMBL" id="ODP39438.1"/>
    </source>
</evidence>
<dbReference type="PANTHER" id="PTHR23028:SF53">
    <property type="entry name" value="ACYL_TRANSF_3 DOMAIN-CONTAINING PROTEIN"/>
    <property type="match status" value="1"/>
</dbReference>